<dbReference type="HOGENOM" id="CLU_018106_0_0_0"/>
<feature type="transmembrane region" description="Helical" evidence="7">
    <location>
        <begin position="277"/>
        <end position="305"/>
    </location>
</feature>
<feature type="transmembrane region" description="Helical" evidence="7">
    <location>
        <begin position="113"/>
        <end position="134"/>
    </location>
</feature>
<feature type="transmembrane region" description="Helical" evidence="7">
    <location>
        <begin position="219"/>
        <end position="241"/>
    </location>
</feature>
<dbReference type="AlphaFoldDB" id="A0A068NSZ7"/>
<organism evidence="8 9">
    <name type="scientific">Fimbriimonas ginsengisoli Gsoil 348</name>
    <dbReference type="NCBI Taxonomy" id="661478"/>
    <lineage>
        <taxon>Bacteria</taxon>
        <taxon>Bacillati</taxon>
        <taxon>Armatimonadota</taxon>
        <taxon>Fimbriimonadia</taxon>
        <taxon>Fimbriimonadales</taxon>
        <taxon>Fimbriimonadaceae</taxon>
        <taxon>Fimbriimonas</taxon>
    </lineage>
</organism>
<evidence type="ECO:0000313" key="9">
    <source>
        <dbReference type="Proteomes" id="UP000027982"/>
    </source>
</evidence>
<evidence type="ECO:0000256" key="7">
    <source>
        <dbReference type="SAM" id="Phobius"/>
    </source>
</evidence>
<dbReference type="InterPro" id="IPR003370">
    <property type="entry name" value="Chromate_transpt"/>
</dbReference>
<dbReference type="EMBL" id="CP007139">
    <property type="protein sequence ID" value="AIE86472.1"/>
    <property type="molecule type" value="Genomic_DNA"/>
</dbReference>
<comment type="subcellular location">
    <subcellularLocation>
        <location evidence="1">Cell membrane</location>
        <topology evidence="1">Multi-pass membrane protein</topology>
    </subcellularLocation>
</comment>
<proteinExistence type="inferred from homology"/>
<evidence type="ECO:0000256" key="2">
    <source>
        <dbReference type="ARBA" id="ARBA00005262"/>
    </source>
</evidence>
<gene>
    <name evidence="8" type="ORF">OP10G_3104</name>
</gene>
<evidence type="ECO:0000256" key="3">
    <source>
        <dbReference type="ARBA" id="ARBA00022475"/>
    </source>
</evidence>
<feature type="transmembrane region" description="Helical" evidence="7">
    <location>
        <begin position="353"/>
        <end position="383"/>
    </location>
</feature>
<name>A0A068NSZ7_FIMGI</name>
<dbReference type="KEGG" id="fgi:OP10G_3104"/>
<keyword evidence="9" id="KW-1185">Reference proteome</keyword>
<comment type="similarity">
    <text evidence="2">Belongs to the chromate ion transporter (CHR) (TC 2.A.51) family.</text>
</comment>
<dbReference type="PIRSF" id="PIRSF004810">
    <property type="entry name" value="ChrA"/>
    <property type="match status" value="1"/>
</dbReference>
<dbReference type="Proteomes" id="UP000027982">
    <property type="component" value="Chromosome"/>
</dbReference>
<evidence type="ECO:0000256" key="5">
    <source>
        <dbReference type="ARBA" id="ARBA00022989"/>
    </source>
</evidence>
<dbReference type="STRING" id="661478.OP10G_3104"/>
<dbReference type="GO" id="GO:0015109">
    <property type="term" value="F:chromate transmembrane transporter activity"/>
    <property type="evidence" value="ECO:0007669"/>
    <property type="project" value="InterPro"/>
</dbReference>
<dbReference type="NCBIfam" id="TIGR00937">
    <property type="entry name" value="2A51"/>
    <property type="match status" value="1"/>
</dbReference>
<dbReference type="RefSeq" id="WP_025229565.1">
    <property type="nucleotide sequence ID" value="NZ_CP007139.1"/>
</dbReference>
<keyword evidence="3" id="KW-1003">Cell membrane</keyword>
<keyword evidence="5 7" id="KW-1133">Transmembrane helix</keyword>
<evidence type="ECO:0000256" key="6">
    <source>
        <dbReference type="ARBA" id="ARBA00023136"/>
    </source>
</evidence>
<dbReference type="PANTHER" id="PTHR33567:SF3">
    <property type="entry name" value="CHROMATE ION TRANSPORTER (EUROFUNG)"/>
    <property type="match status" value="1"/>
</dbReference>
<dbReference type="OrthoDB" id="9788907at2"/>
<feature type="transmembrane region" description="Helical" evidence="7">
    <location>
        <begin position="76"/>
        <end position="101"/>
    </location>
</feature>
<sequence length="386" mass="40218">MEGKALGEVAATFLRLGTTAFGGPAAHLALMEAEFVRRREWLTHEEFVDMIGAANLVPGPNSTEVAIHIGLRRAGWVGMVLAGVCFILPAALIVSVIAAGYARYGSLPNFQAALYGIKPVVVAVVAQAIALLVAKVIDTWPKRLALGASLALAAVGVAELAILFGAGIGLGGLAVRKTRDWRSAWPLLQLLACVTAVALIPLAWEGLRHGPPSPRPAVIFLYFLKVGSILYGSGYVLLAFLERDLVTQWHWLGKGQLLDAVAVGQFTPGPVFTTATFIGYVLAGPTGAAAATAGIFLPSFLFVAISGKLLPALRKSPVSAGFLDGVNAAALALMAAVLIRLGLDAIHDLPTAAIALLSLIALLRFRVNSAGLILAGAVLGLIVRHQ</sequence>
<feature type="transmembrane region" description="Helical" evidence="7">
    <location>
        <begin position="146"/>
        <end position="175"/>
    </location>
</feature>
<evidence type="ECO:0000256" key="1">
    <source>
        <dbReference type="ARBA" id="ARBA00004651"/>
    </source>
</evidence>
<dbReference type="GO" id="GO:0005886">
    <property type="term" value="C:plasma membrane"/>
    <property type="evidence" value="ECO:0007669"/>
    <property type="project" value="UniProtKB-SubCell"/>
</dbReference>
<accession>A0A068NSZ7</accession>
<dbReference type="PANTHER" id="PTHR33567">
    <property type="entry name" value="CHROMATE ION TRANSPORTER (EUROFUNG)"/>
    <property type="match status" value="1"/>
</dbReference>
<reference evidence="8 9" key="1">
    <citation type="journal article" date="2014" name="PLoS ONE">
        <title>The first complete genome sequence of the class fimbriimonadia in the phylum armatimonadetes.</title>
        <authorList>
            <person name="Hu Z.Y."/>
            <person name="Wang Y.Z."/>
            <person name="Im W.T."/>
            <person name="Wang S.Y."/>
            <person name="Zhao G.P."/>
            <person name="Zheng H.J."/>
            <person name="Quan Z.X."/>
        </authorList>
    </citation>
    <scope>NUCLEOTIDE SEQUENCE [LARGE SCALE GENOMIC DNA]</scope>
    <source>
        <strain evidence="8">Gsoil 348</strain>
    </source>
</reference>
<dbReference type="eggNOG" id="COG2059">
    <property type="taxonomic scope" value="Bacteria"/>
</dbReference>
<keyword evidence="6 7" id="KW-0472">Membrane</keyword>
<evidence type="ECO:0000313" key="8">
    <source>
        <dbReference type="EMBL" id="AIE86472.1"/>
    </source>
</evidence>
<keyword evidence="4 7" id="KW-0812">Transmembrane</keyword>
<dbReference type="Pfam" id="PF02417">
    <property type="entry name" value="Chromate_transp"/>
    <property type="match status" value="2"/>
</dbReference>
<dbReference type="InterPro" id="IPR014047">
    <property type="entry name" value="Chr_Tranpt_l_chain"/>
</dbReference>
<protein>
    <submittedName>
        <fullName evidence="8">Chromate transport protein ChrA</fullName>
    </submittedName>
</protein>
<feature type="transmembrane region" description="Helical" evidence="7">
    <location>
        <begin position="317"/>
        <end position="341"/>
    </location>
</feature>
<feature type="transmembrane region" description="Helical" evidence="7">
    <location>
        <begin position="187"/>
        <end position="207"/>
    </location>
</feature>
<evidence type="ECO:0000256" key="4">
    <source>
        <dbReference type="ARBA" id="ARBA00022692"/>
    </source>
</evidence>